<dbReference type="InterPro" id="IPR036388">
    <property type="entry name" value="WH-like_DNA-bd_sf"/>
</dbReference>
<reference evidence="1" key="1">
    <citation type="journal article" date="2017" name="Genome Announc.">
        <title>High-Quality Whole-Genome Sequences of the Oligo-Mouse-Microbiota Bacterial Community.</title>
        <authorList>
            <person name="Garzetti D."/>
            <person name="Brugiroux S."/>
            <person name="Bunk B."/>
            <person name="Pukall R."/>
            <person name="McCoy K.D."/>
            <person name="Macpherson A.J."/>
            <person name="Stecher B."/>
        </authorList>
    </citation>
    <scope>NUCLEOTIDE SEQUENCE</scope>
    <source>
        <strain evidence="1">KB18</strain>
    </source>
</reference>
<reference evidence="3" key="2">
    <citation type="submission" date="2017-05" db="EMBL/GenBank/DDBJ databases">
        <title>Improved OligoMM genomes.</title>
        <authorList>
            <person name="Garzetti D."/>
        </authorList>
    </citation>
    <scope>NUCLEOTIDE SEQUENCE [LARGE SCALE GENOMIC DNA]</scope>
    <source>
        <strain evidence="3">KB18</strain>
    </source>
</reference>
<evidence type="ECO:0000313" key="4">
    <source>
        <dbReference type="Proteomes" id="UP000596035"/>
    </source>
</evidence>
<evidence type="ECO:0000313" key="1">
    <source>
        <dbReference type="EMBL" id="ASB40446.1"/>
    </source>
</evidence>
<dbReference type="RefSeq" id="WP_066534009.1">
    <property type="nucleotide sequence ID" value="NZ_CP021422.1"/>
</dbReference>
<dbReference type="EMBL" id="CP065321">
    <property type="protein sequence ID" value="QQR29736.1"/>
    <property type="molecule type" value="Genomic_DNA"/>
</dbReference>
<dbReference type="AlphaFoldDB" id="A0A1Z2XPU8"/>
<sequence length="143" mass="15868">MSKQPNSPVTASEMAFLQILWSASRPLNKQEILEKANAEEPLFAKNSFHLLANELIAKGYLIPIDNGGIGRKNARRYAPTVSCNEFLAMQIFSAKTYKPSDIPEILTALLNLSSSVDLEPILAKMEVMISKQRLGFEKEDSAL</sequence>
<evidence type="ECO:0000313" key="3">
    <source>
        <dbReference type="Proteomes" id="UP000196710"/>
    </source>
</evidence>
<dbReference type="Proteomes" id="UP000596035">
    <property type="component" value="Chromosome"/>
</dbReference>
<proteinExistence type="predicted"/>
<evidence type="ECO:0008006" key="5">
    <source>
        <dbReference type="Google" id="ProtNLM"/>
    </source>
</evidence>
<evidence type="ECO:0000313" key="2">
    <source>
        <dbReference type="EMBL" id="QQR29736.1"/>
    </source>
</evidence>
<name>A0A1Z2XPU8_9FIRM</name>
<gene>
    <name evidence="1" type="ORF">ADH66_07080</name>
    <name evidence="2" type="ORF">I5Q82_17165</name>
</gene>
<dbReference type="KEGG" id="amur:ADH66_07080"/>
<reference evidence="2 4" key="3">
    <citation type="submission" date="2020-11" db="EMBL/GenBank/DDBJ databases">
        <title>Closed and high quality bacterial genomes of the OMM12 community.</title>
        <authorList>
            <person name="Marbouty M."/>
            <person name="Lamy-Besnier Q."/>
            <person name="Debarbieux L."/>
            <person name="Koszul R."/>
        </authorList>
    </citation>
    <scope>NUCLEOTIDE SEQUENCE [LARGE SCALE GENOMIC DNA]</scope>
    <source>
        <strain evidence="2 4">KB18</strain>
    </source>
</reference>
<dbReference type="Proteomes" id="UP000196710">
    <property type="component" value="Chromosome"/>
</dbReference>
<organism evidence="2 4">
    <name type="scientific">Acutalibacter muris</name>
    <dbReference type="NCBI Taxonomy" id="1796620"/>
    <lineage>
        <taxon>Bacteria</taxon>
        <taxon>Bacillati</taxon>
        <taxon>Bacillota</taxon>
        <taxon>Clostridia</taxon>
        <taxon>Eubacteriales</taxon>
        <taxon>Acutalibacteraceae</taxon>
        <taxon>Acutalibacter</taxon>
    </lineage>
</organism>
<dbReference type="Gene3D" id="1.10.10.10">
    <property type="entry name" value="Winged helix-like DNA-binding domain superfamily/Winged helix DNA-binding domain"/>
    <property type="match status" value="1"/>
</dbReference>
<dbReference type="EMBL" id="CP021422">
    <property type="protein sequence ID" value="ASB40446.1"/>
    <property type="molecule type" value="Genomic_DNA"/>
</dbReference>
<keyword evidence="3" id="KW-1185">Reference proteome</keyword>
<protein>
    <recommendedName>
        <fullName evidence="5">Penicillinase repressor</fullName>
    </recommendedName>
</protein>
<accession>A0A1Z2XPU8</accession>